<name>A0A420E6V9_9ALTE</name>
<accession>A0A420E6V9</accession>
<dbReference type="SMART" id="SM00487">
    <property type="entry name" value="DEXDc"/>
    <property type="match status" value="1"/>
</dbReference>
<proteinExistence type="predicted"/>
<dbReference type="Gene3D" id="3.40.50.300">
    <property type="entry name" value="P-loop containing nucleotide triphosphate hydrolases"/>
    <property type="match status" value="2"/>
</dbReference>
<keyword evidence="2" id="KW-0547">Nucleotide-binding</keyword>
<dbReference type="AlphaFoldDB" id="A0A420E6V9"/>
<dbReference type="Pfam" id="PF00271">
    <property type="entry name" value="Helicase_C"/>
    <property type="match status" value="1"/>
</dbReference>
<dbReference type="InterPro" id="IPR006935">
    <property type="entry name" value="Helicase/UvrB_N"/>
</dbReference>
<dbReference type="Pfam" id="PF04851">
    <property type="entry name" value="ResIII"/>
    <property type="match status" value="1"/>
</dbReference>
<dbReference type="PROSITE" id="PS51192">
    <property type="entry name" value="HELICASE_ATP_BIND_1"/>
    <property type="match status" value="1"/>
</dbReference>
<dbReference type="OrthoDB" id="9804086at2"/>
<keyword evidence="2" id="KW-0378">Hydrolase</keyword>
<dbReference type="EMBL" id="RAQO01000010">
    <property type="protein sequence ID" value="RKF13723.1"/>
    <property type="molecule type" value="Genomic_DNA"/>
</dbReference>
<organism evidence="2 3">
    <name type="scientific">Alginatibacterium sediminis</name>
    <dbReference type="NCBI Taxonomy" id="2164068"/>
    <lineage>
        <taxon>Bacteria</taxon>
        <taxon>Pseudomonadati</taxon>
        <taxon>Pseudomonadota</taxon>
        <taxon>Gammaproteobacteria</taxon>
        <taxon>Alteromonadales</taxon>
        <taxon>Alteromonadaceae</taxon>
        <taxon>Alginatibacterium</taxon>
    </lineage>
</organism>
<dbReference type="GO" id="GO:0016787">
    <property type="term" value="F:hydrolase activity"/>
    <property type="evidence" value="ECO:0007669"/>
    <property type="project" value="InterPro"/>
</dbReference>
<dbReference type="SUPFAM" id="SSF52540">
    <property type="entry name" value="P-loop containing nucleoside triphosphate hydrolases"/>
    <property type="match status" value="1"/>
</dbReference>
<dbReference type="Gene3D" id="1.10.1660.10">
    <property type="match status" value="1"/>
</dbReference>
<dbReference type="InterPro" id="IPR050742">
    <property type="entry name" value="Helicase_Restrict-Modif_Enz"/>
</dbReference>
<dbReference type="RefSeq" id="WP_120356433.1">
    <property type="nucleotide sequence ID" value="NZ_RAQO01000010.1"/>
</dbReference>
<evidence type="ECO:0000313" key="3">
    <source>
        <dbReference type="Proteomes" id="UP000286482"/>
    </source>
</evidence>
<dbReference type="GO" id="GO:0005524">
    <property type="term" value="F:ATP binding"/>
    <property type="evidence" value="ECO:0007669"/>
    <property type="project" value="InterPro"/>
</dbReference>
<evidence type="ECO:0000259" key="1">
    <source>
        <dbReference type="PROSITE" id="PS51192"/>
    </source>
</evidence>
<comment type="caution">
    <text evidence="2">The sequence shown here is derived from an EMBL/GenBank/DDBJ whole genome shotgun (WGS) entry which is preliminary data.</text>
</comment>
<keyword evidence="2" id="KW-0067">ATP-binding</keyword>
<dbReference type="PANTHER" id="PTHR47396:SF1">
    <property type="entry name" value="ATP-DEPENDENT HELICASE IRC3-RELATED"/>
    <property type="match status" value="1"/>
</dbReference>
<dbReference type="InterPro" id="IPR001650">
    <property type="entry name" value="Helicase_C-like"/>
</dbReference>
<gene>
    <name evidence="2" type="ORF">DBZ36_18300</name>
</gene>
<dbReference type="GO" id="GO:0003677">
    <property type="term" value="F:DNA binding"/>
    <property type="evidence" value="ECO:0007669"/>
    <property type="project" value="InterPro"/>
</dbReference>
<reference evidence="2 3" key="1">
    <citation type="submission" date="2018-09" db="EMBL/GenBank/DDBJ databases">
        <authorList>
            <person name="Wang Z."/>
        </authorList>
    </citation>
    <scope>NUCLEOTIDE SEQUENCE [LARGE SCALE GENOMIC DNA]</scope>
    <source>
        <strain evidence="2 3">ALS 81</strain>
    </source>
</reference>
<feature type="domain" description="Helicase ATP-binding" evidence="1">
    <location>
        <begin position="260"/>
        <end position="408"/>
    </location>
</feature>
<keyword evidence="2" id="KW-0347">Helicase</keyword>
<dbReference type="InterPro" id="IPR027417">
    <property type="entry name" value="P-loop_NTPase"/>
</dbReference>
<keyword evidence="3" id="KW-1185">Reference proteome</keyword>
<dbReference type="InterPro" id="IPR014001">
    <property type="entry name" value="Helicase_ATP-bd"/>
</dbReference>
<dbReference type="GO" id="GO:0004386">
    <property type="term" value="F:helicase activity"/>
    <property type="evidence" value="ECO:0007669"/>
    <property type="project" value="UniProtKB-KW"/>
</dbReference>
<dbReference type="PANTHER" id="PTHR47396">
    <property type="entry name" value="TYPE I RESTRICTION ENZYME ECOKI R PROTEIN"/>
    <property type="match status" value="1"/>
</dbReference>
<dbReference type="Proteomes" id="UP000286482">
    <property type="component" value="Unassembled WGS sequence"/>
</dbReference>
<dbReference type="GO" id="GO:0005829">
    <property type="term" value="C:cytosol"/>
    <property type="evidence" value="ECO:0007669"/>
    <property type="project" value="TreeGrafter"/>
</dbReference>
<evidence type="ECO:0000313" key="2">
    <source>
        <dbReference type="EMBL" id="RKF13723.1"/>
    </source>
</evidence>
<sequence>MNLELPLNSQVLDLLSQFGYSKWRNSDGGYLFTNANNEAIYFDISLFEQDVHQFPYVRYTTEQNLLMYRFTKLLRFDARDTQMLLEDMRWFLNNEVHDEASVYGSSRDETHQSPTLPEYNFIELFSDVFGAKNIHALEAECIFIDRKGTRRYVDFVLHRKQSPVAIELNGEVYHHPLLTMSEPKKYRSQLFKQNSLVMDGYKVYRWSNRGMADSKRFADQVRDFFGEHREFLSTPMLIAHRNVDFSLYQHQQQALQGIHNNRLGGSKAQLVVLPTGTGKTEVFIEDIRVGFNELWIKRALVIVPSIALREQTIARFETRIKGVVASCELSDEVTILVKTSAWMLRNYHQIESHYFDYIVVDEAHRAAAHGLKKSLSHFQPKFLLGLTATDERYDKRKLSDIFGNYEVDLSLEQAIEQGLVPSIRAFRLQSSIDLSKVRFNGKEFVKSDLNKMVIVPSRDQLIVDVILKYFVSDESYDLKFKQGVVFCVDIKHAQRMSVLMNQHGIVAKAVWGKDRSALEDYDAGRIQFLCACDLLNEGWDAPQTSLLIMARPTMSKVLYAQQLGRGTRKHPGKEALYVIDVVDNYGAELQPWSVHNLFGLSSYQAFADVTKPTEGQATQELIVLDRLWEGERRIEPINIFNFEDEIGELLNEEQLARELFVSTATIKSWIKKGDVQVTRSLEFGRRKLYYFDESVVEKLRKEKGLKIRNEQTRLDDFKEFIELRDYTFSYKLAFILSFLTHIDSQGDADLSLVTQSYQDFYQNLHQQYGLAEKPKNPLNSNQNLSDLAYLSRSLLMNPFEKFERKRFVHHCHDLNVIAFDTILWSQLDLKVLDRVFEQMKQDAVVYYGKLDIELHEDDFACFTRTYRDFKT</sequence>
<protein>
    <submittedName>
        <fullName evidence="2">DEAD/DEAH box helicase</fullName>
    </submittedName>
</protein>